<dbReference type="InterPro" id="IPR011990">
    <property type="entry name" value="TPR-like_helical_dom_sf"/>
</dbReference>
<dbReference type="InterPro" id="IPR027417">
    <property type="entry name" value="P-loop_NTPase"/>
</dbReference>
<dbReference type="SUPFAM" id="SSF52540">
    <property type="entry name" value="P-loop containing nucleoside triphosphate hydrolases"/>
    <property type="match status" value="1"/>
</dbReference>
<dbReference type="Gene3D" id="1.10.260.40">
    <property type="entry name" value="lambda repressor-like DNA-binding domains"/>
    <property type="match status" value="1"/>
</dbReference>
<evidence type="ECO:0000313" key="2">
    <source>
        <dbReference type="EMBL" id="AGZ38329.1"/>
    </source>
</evidence>
<evidence type="ECO:0000259" key="1">
    <source>
        <dbReference type="PROSITE" id="PS50943"/>
    </source>
</evidence>
<dbReference type="OrthoDB" id="3401125at2"/>
<dbReference type="InterPro" id="IPR001387">
    <property type="entry name" value="Cro/C1-type_HTH"/>
</dbReference>
<dbReference type="InterPro" id="IPR041664">
    <property type="entry name" value="AAA_16"/>
</dbReference>
<dbReference type="AlphaFoldDB" id="U5VNG7"/>
<dbReference type="PANTHER" id="PTHR47691">
    <property type="entry name" value="REGULATOR-RELATED"/>
    <property type="match status" value="1"/>
</dbReference>
<dbReference type="PRINTS" id="PR00364">
    <property type="entry name" value="DISEASERSIST"/>
</dbReference>
<gene>
    <name evidence="2" type="ORF">AFR_00200</name>
</gene>
<accession>U5VNG7</accession>
<dbReference type="PATRIC" id="fig|1246995.3.peg.41"/>
<dbReference type="eggNOG" id="COG3903">
    <property type="taxonomic scope" value="Bacteria"/>
</dbReference>
<evidence type="ECO:0000313" key="3">
    <source>
        <dbReference type="Proteomes" id="UP000017746"/>
    </source>
</evidence>
<dbReference type="PROSITE" id="PS50943">
    <property type="entry name" value="HTH_CROC1"/>
    <property type="match status" value="1"/>
</dbReference>
<dbReference type="Gene3D" id="3.40.50.300">
    <property type="entry name" value="P-loop containing nucleotide triphosphate hydrolases"/>
    <property type="match status" value="1"/>
</dbReference>
<dbReference type="Pfam" id="PF13191">
    <property type="entry name" value="AAA_16"/>
    <property type="match status" value="1"/>
</dbReference>
<reference evidence="2 3" key="1">
    <citation type="journal article" date="2014" name="J. Biotechnol.">
        <title>Complete genome sequence of the actinobacterium Actinoplanes friuliensis HAG 010964, producer of the lipopeptide antibiotic friulimycin.</title>
        <authorList>
            <person name="Ruckert C."/>
            <person name="Szczepanowski R."/>
            <person name="Albersmeier A."/>
            <person name="Goesmann A."/>
            <person name="Fischer N."/>
            <person name="Steinkamper A."/>
            <person name="Puhler A."/>
            <person name="Biener R."/>
            <person name="Schwartz D."/>
            <person name="Kalinowski J."/>
        </authorList>
    </citation>
    <scope>NUCLEOTIDE SEQUENCE [LARGE SCALE GENOMIC DNA]</scope>
    <source>
        <strain evidence="2 3">DSM 7358</strain>
    </source>
</reference>
<dbReference type="CDD" id="cd00093">
    <property type="entry name" value="HTH_XRE"/>
    <property type="match status" value="1"/>
</dbReference>
<dbReference type="SUPFAM" id="SSF47413">
    <property type="entry name" value="lambda repressor-like DNA-binding domains"/>
    <property type="match status" value="1"/>
</dbReference>
<dbReference type="eggNOG" id="COG1396">
    <property type="taxonomic scope" value="Bacteria"/>
</dbReference>
<protein>
    <submittedName>
        <fullName evidence="2">Helix-turn-helix domain-containing protein</fullName>
    </submittedName>
</protein>
<dbReference type="PANTHER" id="PTHR47691:SF3">
    <property type="entry name" value="HTH-TYPE TRANSCRIPTIONAL REGULATOR RV0890C-RELATED"/>
    <property type="match status" value="1"/>
</dbReference>
<dbReference type="SMART" id="SM00530">
    <property type="entry name" value="HTH_XRE"/>
    <property type="match status" value="1"/>
</dbReference>
<organism evidence="2 3">
    <name type="scientific">Actinoplanes friuliensis DSM 7358</name>
    <dbReference type="NCBI Taxonomy" id="1246995"/>
    <lineage>
        <taxon>Bacteria</taxon>
        <taxon>Bacillati</taxon>
        <taxon>Actinomycetota</taxon>
        <taxon>Actinomycetes</taxon>
        <taxon>Micromonosporales</taxon>
        <taxon>Micromonosporaceae</taxon>
        <taxon>Actinoplanes</taxon>
    </lineage>
</organism>
<dbReference type="EMBL" id="CP006272">
    <property type="protein sequence ID" value="AGZ38329.1"/>
    <property type="molecule type" value="Genomic_DNA"/>
</dbReference>
<dbReference type="Pfam" id="PF13560">
    <property type="entry name" value="HTH_31"/>
    <property type="match status" value="1"/>
</dbReference>
<dbReference type="Gene3D" id="1.25.40.10">
    <property type="entry name" value="Tetratricopeptide repeat domain"/>
    <property type="match status" value="1"/>
</dbReference>
<proteinExistence type="predicted"/>
<sequence>MTSDHGADHDGPGFDAVLRSYRLRAKLTQDELAARAGVGVRTVRDLERGRASRPQRTTVELLAAALGLAGADRLAFLAAARGQQSGIAAPARYVRLPPAGDLIGRDGDVAELHARLSQPRDDGPRGITLVGLAGVGKTSLALTVAHRVAPAYPGGVAGIVVTDGSTAGEVLGGVAAVFGVGRPDDLAPRFAGRSALLLLDAVERASEAVAEALSRLLGQHPTLRFLATGRHPVGLPTERVWPVAPLVAPPAEAGPTLADVAGYPAVALFLDRLARVRDTPVEPDEVAPLSALVRRLGGLPIALELAAARGRVLTVAEILDRYGDRVLDLSGRPAPGGVVSVRDAVAASYRLLPVDEQRALHRLATFRNRWSLDLAEAVIGDGLSTDAVHLLDRLLELGLLSARGARAFRFRLLDVVGDYALERAAAGGDLQAARRRHAEVMADLAQGTAPELKGAHLAEAAARLDDVAGDLGAALTFAAREEPHTALRIAAALPRWWRFRGRDVTGRQWLRRLLADPRTADADPGVRAWAKVGLAQLALEHGSGAEEIGSAEAALADFEKLDEVSGQLTAHTQLAALWMTNRGYDRARQHGAAALELARTSGRIRDMAVAENNLTWHEIRQGDLAAARVRLAQVDRLASRCGEHRLRAVAVANLAEVERLDGRFDEAARLGRDAIVELEEVGDPGHRRRVLATVGLALADGGRLEEAAAVLAELRPAGTMGHADGPAGMSGHGDGPAAIVEAAVSLWRGEEKRAAECFAAAAEAYDGGHDPRDTVEALVGLVRSTPDQERRREAVARLRELCRSGGITLLPRERTLLGADVTREIEAEE</sequence>
<dbReference type="KEGG" id="afs:AFR_00200"/>
<keyword evidence="3" id="KW-1185">Reference proteome</keyword>
<dbReference type="GO" id="GO:0003677">
    <property type="term" value="F:DNA binding"/>
    <property type="evidence" value="ECO:0007669"/>
    <property type="project" value="InterPro"/>
</dbReference>
<dbReference type="SUPFAM" id="SSF48452">
    <property type="entry name" value="TPR-like"/>
    <property type="match status" value="1"/>
</dbReference>
<dbReference type="HOGENOM" id="CLU_004665_5_1_11"/>
<dbReference type="RefSeq" id="WP_023357273.1">
    <property type="nucleotide sequence ID" value="NC_022657.1"/>
</dbReference>
<feature type="domain" description="HTH cro/C1-type" evidence="1">
    <location>
        <begin position="18"/>
        <end position="73"/>
    </location>
</feature>
<dbReference type="STRING" id="1246995.AFR_00200"/>
<name>U5VNG7_9ACTN</name>
<dbReference type="InterPro" id="IPR010982">
    <property type="entry name" value="Lambda_DNA-bd_dom_sf"/>
</dbReference>
<dbReference type="Proteomes" id="UP000017746">
    <property type="component" value="Chromosome"/>
</dbReference>